<accession>A0A6J6X0U9</accession>
<protein>
    <submittedName>
        <fullName evidence="3">Unannotated protein</fullName>
    </submittedName>
</protein>
<dbReference type="InterPro" id="IPR050447">
    <property type="entry name" value="Erg6_SMT_methyltransf"/>
</dbReference>
<gene>
    <name evidence="3" type="ORF">UFOPK2958_01110</name>
</gene>
<evidence type="ECO:0000256" key="1">
    <source>
        <dbReference type="ARBA" id="ARBA00022679"/>
    </source>
</evidence>
<keyword evidence="1" id="KW-0808">Transferase</keyword>
<dbReference type="InterPro" id="IPR013216">
    <property type="entry name" value="Methyltransf_11"/>
</dbReference>
<evidence type="ECO:0000259" key="2">
    <source>
        <dbReference type="Pfam" id="PF08241"/>
    </source>
</evidence>
<sequence>MLTANYDKLGLKPGDKILDLGCGFGRHAFEAARRGAHVVALDAGEDEVNGVLNTFAAMVDAGELPADTTKVGVVQGDALNLPFPNGTFDRVICSEVLEHIPNDEGAMAELTRVLRPGGTMAITIPRWGPELINWALSDEYHMTPGGHVRIYRRSVAQGRLEKTGLKVTGHHYAHGLHSPYWWLKCLVGTKNDTNWAVKLYHRLLVWDIMKGPALTRNLEKVLSPLMGKSLIIYLRKPEAA</sequence>
<dbReference type="InterPro" id="IPR029063">
    <property type="entry name" value="SAM-dependent_MTases_sf"/>
</dbReference>
<dbReference type="Pfam" id="PF08241">
    <property type="entry name" value="Methyltransf_11"/>
    <property type="match status" value="1"/>
</dbReference>
<evidence type="ECO:0000313" key="3">
    <source>
        <dbReference type="EMBL" id="CAB4790079.1"/>
    </source>
</evidence>
<name>A0A6J6X0U9_9ZZZZ</name>
<dbReference type="PANTHER" id="PTHR44068">
    <property type="entry name" value="ZGC:194242"/>
    <property type="match status" value="1"/>
</dbReference>
<dbReference type="CDD" id="cd02440">
    <property type="entry name" value="AdoMet_MTases"/>
    <property type="match status" value="1"/>
</dbReference>
<organism evidence="3">
    <name type="scientific">freshwater metagenome</name>
    <dbReference type="NCBI Taxonomy" id="449393"/>
    <lineage>
        <taxon>unclassified sequences</taxon>
        <taxon>metagenomes</taxon>
        <taxon>ecological metagenomes</taxon>
    </lineage>
</organism>
<dbReference type="SUPFAM" id="SSF53335">
    <property type="entry name" value="S-adenosyl-L-methionine-dependent methyltransferases"/>
    <property type="match status" value="1"/>
</dbReference>
<dbReference type="GO" id="GO:0008757">
    <property type="term" value="F:S-adenosylmethionine-dependent methyltransferase activity"/>
    <property type="evidence" value="ECO:0007669"/>
    <property type="project" value="InterPro"/>
</dbReference>
<feature type="domain" description="Methyltransferase type 11" evidence="2">
    <location>
        <begin position="18"/>
        <end position="122"/>
    </location>
</feature>
<dbReference type="Gene3D" id="3.40.50.150">
    <property type="entry name" value="Vaccinia Virus protein VP39"/>
    <property type="match status" value="1"/>
</dbReference>
<proteinExistence type="predicted"/>
<dbReference type="EMBL" id="CAFAAB010000137">
    <property type="protein sequence ID" value="CAB4790079.1"/>
    <property type="molecule type" value="Genomic_DNA"/>
</dbReference>
<dbReference type="PANTHER" id="PTHR44068:SF11">
    <property type="entry name" value="GERANYL DIPHOSPHATE 2-C-METHYLTRANSFERASE"/>
    <property type="match status" value="1"/>
</dbReference>
<dbReference type="AlphaFoldDB" id="A0A6J6X0U9"/>
<reference evidence="3" key="1">
    <citation type="submission" date="2020-05" db="EMBL/GenBank/DDBJ databases">
        <authorList>
            <person name="Chiriac C."/>
            <person name="Salcher M."/>
            <person name="Ghai R."/>
            <person name="Kavagutti S V."/>
        </authorList>
    </citation>
    <scope>NUCLEOTIDE SEQUENCE</scope>
</reference>